<dbReference type="AlphaFoldDB" id="A0A8H6Y1H3"/>
<reference evidence="1" key="1">
    <citation type="submission" date="2020-05" db="EMBL/GenBank/DDBJ databases">
        <title>Mycena genomes resolve the evolution of fungal bioluminescence.</title>
        <authorList>
            <person name="Tsai I.J."/>
        </authorList>
    </citation>
    <scope>NUCLEOTIDE SEQUENCE</scope>
    <source>
        <strain evidence="1">CCC161011</strain>
    </source>
</reference>
<dbReference type="Proteomes" id="UP000620124">
    <property type="component" value="Unassembled WGS sequence"/>
</dbReference>
<accession>A0A8H6Y1H3</accession>
<comment type="caution">
    <text evidence="1">The sequence shown here is derived from an EMBL/GenBank/DDBJ whole genome shotgun (WGS) entry which is preliminary data.</text>
</comment>
<protein>
    <recommendedName>
        <fullName evidence="3">F-box domain-containing protein</fullName>
    </recommendedName>
</protein>
<gene>
    <name evidence="1" type="ORF">MVEN_01195700</name>
</gene>
<proteinExistence type="predicted"/>
<organism evidence="1 2">
    <name type="scientific">Mycena venus</name>
    <dbReference type="NCBI Taxonomy" id="2733690"/>
    <lineage>
        <taxon>Eukaryota</taxon>
        <taxon>Fungi</taxon>
        <taxon>Dikarya</taxon>
        <taxon>Basidiomycota</taxon>
        <taxon>Agaricomycotina</taxon>
        <taxon>Agaricomycetes</taxon>
        <taxon>Agaricomycetidae</taxon>
        <taxon>Agaricales</taxon>
        <taxon>Marasmiineae</taxon>
        <taxon>Mycenaceae</taxon>
        <taxon>Mycena</taxon>
    </lineage>
</organism>
<evidence type="ECO:0008006" key="3">
    <source>
        <dbReference type="Google" id="ProtNLM"/>
    </source>
</evidence>
<name>A0A8H6Y1H3_9AGAR</name>
<sequence length="490" mass="55072">MALSTNGKLRLQDLVEDVLILILAECDVAGVVAISVTSKFFHNLAFTNAIWYSLVTKLAQRGFIDRRPDDECLSDLSTEQLIDIVKGVLRGPSAWTDTHPESRSSRVMVVVRRAVNVFRKLVRKPRLVPAPTAPLVESRRIALHPEISFGMYWENKPMLLPGGKYMLFMSGARLECWSVFEDRLIWKHESSLDTSDVLIFDAELVEEDRAVVLTCQRTWAQPFKNFVEISTVNMESGVSCLELVSRVPDYAHDFPYVGCTVGGDTVAVYLFDWIVLLVNWRTSSRVLVLPDPSLIAIELVPGYLVLSLQDSCGECRLTVGPVTPLASWEPNHSTEEPSAHITAADLSTSAYDSITLTGRLCDTTRLWVYESPLREGRFKVWLYTDSRALCSYEFFKHAAGSGVSLRFLSLIRMPDSLGTPANVSLSGHTLRWRSDFRGLDIFPPVPASKKHSVRHRTVEFPAQHYCVYLSAFSGALTYATDDELVVLYYY</sequence>
<evidence type="ECO:0000313" key="2">
    <source>
        <dbReference type="Proteomes" id="UP000620124"/>
    </source>
</evidence>
<evidence type="ECO:0000313" key="1">
    <source>
        <dbReference type="EMBL" id="KAF7352320.1"/>
    </source>
</evidence>
<dbReference type="InterPro" id="IPR036047">
    <property type="entry name" value="F-box-like_dom_sf"/>
</dbReference>
<dbReference type="OrthoDB" id="3047634at2759"/>
<dbReference type="EMBL" id="JACAZI010000009">
    <property type="protein sequence ID" value="KAF7352320.1"/>
    <property type="molecule type" value="Genomic_DNA"/>
</dbReference>
<keyword evidence="2" id="KW-1185">Reference proteome</keyword>
<dbReference type="SUPFAM" id="SSF81383">
    <property type="entry name" value="F-box domain"/>
    <property type="match status" value="1"/>
</dbReference>